<dbReference type="Pfam" id="PF13883">
    <property type="entry name" value="CREG_beta-barrel"/>
    <property type="match status" value="1"/>
</dbReference>
<dbReference type="EMBL" id="AZIL01000354">
    <property type="protein sequence ID" value="EWM28087.1"/>
    <property type="molecule type" value="Genomic_DNA"/>
</dbReference>
<proteinExistence type="predicted"/>
<feature type="chain" id="PRO_5004901097" evidence="2">
    <location>
        <begin position="23"/>
        <end position="369"/>
    </location>
</feature>
<feature type="domain" description="CREG-like beta-barrel" evidence="4">
    <location>
        <begin position="104"/>
        <end position="251"/>
    </location>
</feature>
<comment type="caution">
    <text evidence="5">The sequence shown here is derived from an EMBL/GenBank/DDBJ whole genome shotgun (WGS) entry which is preliminary data.</text>
</comment>
<reference evidence="5 6" key="1">
    <citation type="journal article" date="2014" name="Mol. Plant">
        <title>Chromosome Scale Genome Assembly and Transcriptome Profiling of Nannochloropsis gaditana in Nitrogen Depletion.</title>
        <authorList>
            <person name="Corteggiani Carpinelli E."/>
            <person name="Telatin A."/>
            <person name="Vitulo N."/>
            <person name="Forcato C."/>
            <person name="D'Angelo M."/>
            <person name="Schiavon R."/>
            <person name="Vezzi A."/>
            <person name="Giacometti G.M."/>
            <person name="Morosinotto T."/>
            <person name="Valle G."/>
        </authorList>
    </citation>
    <scope>NUCLEOTIDE SEQUENCE [LARGE SCALE GENOMIC DNA]</scope>
    <source>
        <strain evidence="5 6">B-31</strain>
    </source>
</reference>
<evidence type="ECO:0000259" key="3">
    <source>
        <dbReference type="Pfam" id="PF10615"/>
    </source>
</evidence>
<dbReference type="PANTHER" id="PTHR13343:SF24">
    <property type="entry name" value="OS07G0573800 PROTEIN"/>
    <property type="match status" value="1"/>
</dbReference>
<dbReference type="Gene3D" id="2.30.110.10">
    <property type="entry name" value="Electron Transport, Fmn-binding Protein, Chain A"/>
    <property type="match status" value="1"/>
</dbReference>
<sequence length="369" mass="40366">MRRPTLSSWVAVNALVLPAVHAFFSAPLRSLSPPPCRALSSSPSSRLQAAATVSPTQASPSTASQNSGGNAAQQQQTGRVEPSPSPPAGDGIGGARPIRLSLSERARTVTYVATAATLGTFSEAASTPFGSYVDYILDDKGWPVLLLSEQSLHTQNIRVNPQVSLFVQMPRSGKADAASAALSRVTLIGSIVPVEAEELPAIRTAYSIVHSYSERLVESPKFSFCKLKPERVYFVGGFGVQSKWLEVSDYEAAVPDVLAHEMARIVARINQEHEPELRLMCRHFLGARDVDQVTATTVDRLGIDLRVTTGELTDEYRVGFREKVVSTEDAKSELVKMFQEAWEREHDYAWTDELPPVIRYAEDILRKKG</sequence>
<feature type="compositionally biased region" description="Polar residues" evidence="1">
    <location>
        <begin position="39"/>
        <end position="62"/>
    </location>
</feature>
<evidence type="ECO:0000256" key="1">
    <source>
        <dbReference type="SAM" id="MobiDB-lite"/>
    </source>
</evidence>
<dbReference type="InterPro" id="IPR055343">
    <property type="entry name" value="CREG_beta-barrel"/>
</dbReference>
<dbReference type="AlphaFoldDB" id="W7TPU5"/>
<feature type="domain" description="DUF2470" evidence="3">
    <location>
        <begin position="263"/>
        <end position="337"/>
    </location>
</feature>
<dbReference type="InterPro" id="IPR037119">
    <property type="entry name" value="Haem_oxidase_HugZ-like_sf"/>
</dbReference>
<dbReference type="OrthoDB" id="2138282at2759"/>
<evidence type="ECO:0000313" key="5">
    <source>
        <dbReference type="EMBL" id="EWM28087.1"/>
    </source>
</evidence>
<evidence type="ECO:0000259" key="4">
    <source>
        <dbReference type="Pfam" id="PF13883"/>
    </source>
</evidence>
<feature type="compositionally biased region" description="Low complexity" evidence="1">
    <location>
        <begin position="63"/>
        <end position="76"/>
    </location>
</feature>
<name>W7TPU5_9STRA</name>
<dbReference type="InterPro" id="IPR012349">
    <property type="entry name" value="Split_barrel_FMN-bd"/>
</dbReference>
<dbReference type="Gene3D" id="3.20.180.10">
    <property type="entry name" value="PNP-oxidase-like"/>
    <property type="match status" value="1"/>
</dbReference>
<organism evidence="5 6">
    <name type="scientific">Nannochloropsis gaditana</name>
    <dbReference type="NCBI Taxonomy" id="72520"/>
    <lineage>
        <taxon>Eukaryota</taxon>
        <taxon>Sar</taxon>
        <taxon>Stramenopiles</taxon>
        <taxon>Ochrophyta</taxon>
        <taxon>Eustigmatophyceae</taxon>
        <taxon>Eustigmatales</taxon>
        <taxon>Monodopsidaceae</taxon>
        <taxon>Nannochloropsis</taxon>
    </lineage>
</organism>
<evidence type="ECO:0000313" key="6">
    <source>
        <dbReference type="Proteomes" id="UP000019335"/>
    </source>
</evidence>
<keyword evidence="6" id="KW-1185">Reference proteome</keyword>
<dbReference type="SUPFAM" id="SSF50475">
    <property type="entry name" value="FMN-binding split barrel"/>
    <property type="match status" value="1"/>
</dbReference>
<evidence type="ECO:0000256" key="2">
    <source>
        <dbReference type="SAM" id="SignalP"/>
    </source>
</evidence>
<dbReference type="PANTHER" id="PTHR13343">
    <property type="entry name" value="CREG1 PROTEIN"/>
    <property type="match status" value="1"/>
</dbReference>
<dbReference type="Pfam" id="PF10615">
    <property type="entry name" value="DUF2470"/>
    <property type="match status" value="1"/>
</dbReference>
<feature type="region of interest" description="Disordered" evidence="1">
    <location>
        <begin position="32"/>
        <end position="96"/>
    </location>
</feature>
<protein>
    <submittedName>
        <fullName evidence="5">Pyridoxamine 5-phosphate oxidase-related fmn-binding protein</fullName>
    </submittedName>
</protein>
<feature type="signal peptide" evidence="2">
    <location>
        <begin position="1"/>
        <end position="22"/>
    </location>
</feature>
<accession>W7TPU5</accession>
<gene>
    <name evidence="5" type="ORF">Naga_100120g6</name>
</gene>
<keyword evidence="2" id="KW-0732">Signal</keyword>
<dbReference type="InterPro" id="IPR019595">
    <property type="entry name" value="DUF2470"/>
</dbReference>
<dbReference type="Proteomes" id="UP000019335">
    <property type="component" value="Chromosome 5"/>
</dbReference>
<dbReference type="GO" id="GO:0005737">
    <property type="term" value="C:cytoplasm"/>
    <property type="evidence" value="ECO:0007669"/>
    <property type="project" value="UniProtKB-ARBA"/>
</dbReference>